<accession>A0A5S5B5A2</accession>
<dbReference type="Proteomes" id="UP000324282">
    <property type="component" value="Unassembled WGS sequence"/>
</dbReference>
<organism evidence="1 2">
    <name type="scientific">Stutzerimonas stutzeri</name>
    <name type="common">Pseudomonas stutzeri</name>
    <dbReference type="NCBI Taxonomy" id="316"/>
    <lineage>
        <taxon>Bacteria</taxon>
        <taxon>Pseudomonadati</taxon>
        <taxon>Pseudomonadota</taxon>
        <taxon>Gammaproteobacteria</taxon>
        <taxon>Pseudomonadales</taxon>
        <taxon>Pseudomonadaceae</taxon>
        <taxon>Stutzerimonas</taxon>
    </lineage>
</organism>
<comment type="caution">
    <text evidence="1">The sequence shown here is derived from an EMBL/GenBank/DDBJ whole genome shotgun (WGS) entry which is preliminary data.</text>
</comment>
<reference evidence="1 2" key="1">
    <citation type="submission" date="2019-07" db="EMBL/GenBank/DDBJ databases">
        <title>Deep subsurface shale carbon reservoir microbial communities from Ohio and West Virginia, USA.</title>
        <authorList>
            <person name="Wrighton K."/>
        </authorList>
    </citation>
    <scope>NUCLEOTIDE SEQUENCE [LARGE SCALE GENOMIC DNA]</scope>
    <source>
        <strain evidence="1 2">NP_8Ht</strain>
    </source>
</reference>
<evidence type="ECO:0000313" key="1">
    <source>
        <dbReference type="EMBL" id="TYP61516.1"/>
    </source>
</evidence>
<gene>
    <name evidence="1" type="ORF">A9A72_124252</name>
</gene>
<dbReference type="AlphaFoldDB" id="A0A5S5B5A2"/>
<protein>
    <submittedName>
        <fullName evidence="1">Antitoxin StbD</fullName>
    </submittedName>
</protein>
<proteinExistence type="predicted"/>
<evidence type="ECO:0000313" key="2">
    <source>
        <dbReference type="Proteomes" id="UP000324282"/>
    </source>
</evidence>
<name>A0A5S5B5A2_STUST</name>
<dbReference type="EMBL" id="VNHQ01000014">
    <property type="protein sequence ID" value="TYP61516.1"/>
    <property type="molecule type" value="Genomic_DNA"/>
</dbReference>
<sequence>MRSILADVAVGISELKKNPSAVIVRAGGMPVALLNDNRAIAYLDAGRVVRTDDRAP</sequence>